<keyword evidence="1" id="KW-0732">Signal</keyword>
<name>A0A7S3FUL0_9CHLO</name>
<dbReference type="EMBL" id="CP151505">
    <property type="protein sequence ID" value="WZN62416.1"/>
    <property type="molecule type" value="Genomic_DNA"/>
</dbReference>
<accession>A0A7S3FUL0</accession>
<dbReference type="EMBL" id="HBHZ01011503">
    <property type="protein sequence ID" value="CAE0195790.1"/>
    <property type="molecule type" value="Transcribed_RNA"/>
</dbReference>
<evidence type="ECO:0000313" key="3">
    <source>
        <dbReference type="EMBL" id="WZN62416.1"/>
    </source>
</evidence>
<protein>
    <submittedName>
        <fullName evidence="2">Uncharacterized protein</fullName>
    </submittedName>
</protein>
<proteinExistence type="predicted"/>
<sequence>MTRFKDRPHPVLLVLVFLVLLGGGAYCAPTESCACFLKENMNITLSCGSNAAKQVRDALEYLELPENGCDGDAGDSNVGVSEECKMRFLVLQAHSDLCGGMVMGGRVAADATRDFQGMGYQPCFVPRQLDIMAPECPVLDCEDAAGIADAIEALESGNCESDCAAEGCGKAVRKLLMAYDNFCALPLEASLALRAVRGACDRELCNTNTVGIAYDPNEEACD</sequence>
<organism evidence="2">
    <name type="scientific">Chloropicon roscoffensis</name>
    <dbReference type="NCBI Taxonomy" id="1461544"/>
    <lineage>
        <taxon>Eukaryota</taxon>
        <taxon>Viridiplantae</taxon>
        <taxon>Chlorophyta</taxon>
        <taxon>Chloropicophyceae</taxon>
        <taxon>Chloropicales</taxon>
        <taxon>Chloropicaceae</taxon>
        <taxon>Chloropicon</taxon>
    </lineage>
</organism>
<evidence type="ECO:0000313" key="4">
    <source>
        <dbReference type="Proteomes" id="UP001472866"/>
    </source>
</evidence>
<gene>
    <name evidence="2" type="ORF">CROS1456_LOCUS8887</name>
    <name evidence="3" type="ORF">HKI87_05g39530</name>
</gene>
<reference evidence="3 4" key="2">
    <citation type="submission" date="2024-03" db="EMBL/GenBank/DDBJ databases">
        <title>Complete genome sequence of the green alga Chloropicon roscoffensis RCC1871.</title>
        <authorList>
            <person name="Lemieux C."/>
            <person name="Pombert J.-F."/>
            <person name="Otis C."/>
            <person name="Turmel M."/>
        </authorList>
    </citation>
    <scope>NUCLEOTIDE SEQUENCE [LARGE SCALE GENOMIC DNA]</scope>
    <source>
        <strain evidence="3 4">RCC1871</strain>
    </source>
</reference>
<keyword evidence="4" id="KW-1185">Reference proteome</keyword>
<dbReference type="AlphaFoldDB" id="A0A7S3FUL0"/>
<dbReference type="Proteomes" id="UP001472866">
    <property type="component" value="Chromosome 05"/>
</dbReference>
<reference evidence="2" key="1">
    <citation type="submission" date="2021-01" db="EMBL/GenBank/DDBJ databases">
        <authorList>
            <person name="Corre E."/>
            <person name="Pelletier E."/>
            <person name="Niang G."/>
            <person name="Scheremetjew M."/>
            <person name="Finn R."/>
            <person name="Kale V."/>
            <person name="Holt S."/>
            <person name="Cochrane G."/>
            <person name="Meng A."/>
            <person name="Brown T."/>
            <person name="Cohen L."/>
        </authorList>
    </citation>
    <scope>NUCLEOTIDE SEQUENCE</scope>
    <source>
        <strain evidence="2">RCC1871</strain>
    </source>
</reference>
<feature type="chain" id="PRO_5044661304" evidence="1">
    <location>
        <begin position="28"/>
        <end position="222"/>
    </location>
</feature>
<feature type="signal peptide" evidence="1">
    <location>
        <begin position="1"/>
        <end position="27"/>
    </location>
</feature>
<evidence type="ECO:0000256" key="1">
    <source>
        <dbReference type="SAM" id="SignalP"/>
    </source>
</evidence>
<evidence type="ECO:0000313" key="2">
    <source>
        <dbReference type="EMBL" id="CAE0195790.1"/>
    </source>
</evidence>